<feature type="compositionally biased region" description="Basic and acidic residues" evidence="1">
    <location>
        <begin position="73"/>
        <end position="92"/>
    </location>
</feature>
<evidence type="ECO:0000313" key="3">
    <source>
        <dbReference type="Proteomes" id="UP000285060"/>
    </source>
</evidence>
<dbReference type="GO" id="GO:0016593">
    <property type="term" value="C:Cdc73/Paf1 complex"/>
    <property type="evidence" value="ECO:0007669"/>
    <property type="project" value="InterPro"/>
</dbReference>
<evidence type="ECO:0000256" key="1">
    <source>
        <dbReference type="SAM" id="MobiDB-lite"/>
    </source>
</evidence>
<protein>
    <recommendedName>
        <fullName evidence="4">Leo1-like protein</fullName>
    </recommendedName>
</protein>
<feature type="compositionally biased region" description="Basic and acidic residues" evidence="1">
    <location>
        <begin position="393"/>
        <end position="410"/>
    </location>
</feature>
<dbReference type="Proteomes" id="UP000285060">
    <property type="component" value="Unassembled WGS sequence"/>
</dbReference>
<keyword evidence="3" id="KW-1185">Reference proteome</keyword>
<dbReference type="GO" id="GO:1990269">
    <property type="term" value="F:RNA polymerase II C-terminal domain phosphoserine binding"/>
    <property type="evidence" value="ECO:0007669"/>
    <property type="project" value="TreeGrafter"/>
</dbReference>
<feature type="region of interest" description="Disordered" evidence="1">
    <location>
        <begin position="373"/>
        <end position="441"/>
    </location>
</feature>
<feature type="compositionally biased region" description="Acidic residues" evidence="1">
    <location>
        <begin position="52"/>
        <end position="61"/>
    </location>
</feature>
<organism evidence="2 3">
    <name type="scientific">Aphanomyces invadans</name>
    <dbReference type="NCBI Taxonomy" id="157072"/>
    <lineage>
        <taxon>Eukaryota</taxon>
        <taxon>Sar</taxon>
        <taxon>Stramenopiles</taxon>
        <taxon>Oomycota</taxon>
        <taxon>Saprolegniomycetes</taxon>
        <taxon>Saprolegniales</taxon>
        <taxon>Verrucalvaceae</taxon>
        <taxon>Aphanomyces</taxon>
    </lineage>
</organism>
<dbReference type="InterPro" id="IPR007149">
    <property type="entry name" value="Leo1"/>
</dbReference>
<dbReference type="VEuPathDB" id="FungiDB:H310_14578"/>
<reference evidence="2 3" key="1">
    <citation type="submission" date="2018-08" db="EMBL/GenBank/DDBJ databases">
        <title>Aphanomyces genome sequencing and annotation.</title>
        <authorList>
            <person name="Minardi D."/>
            <person name="Oidtmann B."/>
            <person name="Van Der Giezen M."/>
            <person name="Studholme D.J."/>
        </authorList>
    </citation>
    <scope>NUCLEOTIDE SEQUENCE [LARGE SCALE GENOMIC DNA]</scope>
    <source>
        <strain evidence="2 3">NJM0002</strain>
    </source>
</reference>
<dbReference type="GO" id="GO:0006368">
    <property type="term" value="P:transcription elongation by RNA polymerase II"/>
    <property type="evidence" value="ECO:0007669"/>
    <property type="project" value="InterPro"/>
</dbReference>
<dbReference type="GO" id="GO:0032968">
    <property type="term" value="P:positive regulation of transcription elongation by RNA polymerase II"/>
    <property type="evidence" value="ECO:0007669"/>
    <property type="project" value="TreeGrafter"/>
</dbReference>
<name>A0A418ARB2_9STRA</name>
<dbReference type="PANTHER" id="PTHR23146">
    <property type="entry name" value="LEO1 PROTEIN"/>
    <property type="match status" value="1"/>
</dbReference>
<feature type="region of interest" description="Disordered" evidence="1">
    <location>
        <begin position="1"/>
        <end position="114"/>
    </location>
</feature>
<feature type="compositionally biased region" description="Low complexity" evidence="1">
    <location>
        <begin position="378"/>
        <end position="391"/>
    </location>
</feature>
<accession>A0A418ARB2</accession>
<comment type="caution">
    <text evidence="2">The sequence shown here is derived from an EMBL/GenBank/DDBJ whole genome shotgun (WGS) entry which is preliminary data.</text>
</comment>
<dbReference type="EMBL" id="QUSY01000702">
    <property type="protein sequence ID" value="RHY27800.1"/>
    <property type="molecule type" value="Genomic_DNA"/>
</dbReference>
<sequence>MSSSEEEVALPKSKPTEKGNAALFSDDDDEISDVETKAPTVSDDKKAAADDGGSDNGEDMADLFGSDYESEEEFKASGIKEDPVRDTDRDSPEPTSTNSSTASTRAFNGSNTREVDDVHHDELSIPKGPKAPKKTNLFFTRPPNVLRFVPDAFTTESIKKEKEETGDEGIYRNYVRWRYKLDASGRIMVDPKTGLPMRETNSRIVKWEDGSFTMCVGDEVLTLTQQKVANSFVFVNEQSTDETVLECHGRVKSKLTIRPISTASSSHQSLKMSMRARHNKAVVRIQEYVSEIDGTLDKEQRAAVKQEQMRLENRKKQRQGYEYDRDRSSRLDSSFLEEVRSVRASTRVLLCLAQGYEDEDDNNLSAIKQQYGHKAKNKATSAASRRAAPRPGGLDEYRQQKQEQRHRAVEVDDDDDDEDDEDMIPHTSASKRRRTVDEDSD</sequence>
<feature type="region of interest" description="Disordered" evidence="1">
    <location>
        <begin position="307"/>
        <end position="328"/>
    </location>
</feature>
<evidence type="ECO:0000313" key="2">
    <source>
        <dbReference type="EMBL" id="RHY27800.1"/>
    </source>
</evidence>
<dbReference type="PANTHER" id="PTHR23146:SF0">
    <property type="entry name" value="RNA POLYMERASE-ASSOCIATED PROTEIN LEO1"/>
    <property type="match status" value="1"/>
</dbReference>
<feature type="compositionally biased region" description="Acidic residues" evidence="1">
    <location>
        <begin position="411"/>
        <end position="422"/>
    </location>
</feature>
<dbReference type="Pfam" id="PF04004">
    <property type="entry name" value="Leo1"/>
    <property type="match status" value="1"/>
</dbReference>
<feature type="compositionally biased region" description="Low complexity" evidence="1">
    <location>
        <begin position="95"/>
        <end position="104"/>
    </location>
</feature>
<dbReference type="AlphaFoldDB" id="A0A418ARB2"/>
<evidence type="ECO:0008006" key="4">
    <source>
        <dbReference type="Google" id="ProtNLM"/>
    </source>
</evidence>
<proteinExistence type="predicted"/>
<gene>
    <name evidence="2" type="ORF">DYB32_006521</name>
</gene>